<dbReference type="AlphaFoldDB" id="A0A4P9W9E2"/>
<organism evidence="2 3">
    <name type="scientific">Blyttiomyces helicus</name>
    <dbReference type="NCBI Taxonomy" id="388810"/>
    <lineage>
        <taxon>Eukaryota</taxon>
        <taxon>Fungi</taxon>
        <taxon>Fungi incertae sedis</taxon>
        <taxon>Chytridiomycota</taxon>
        <taxon>Chytridiomycota incertae sedis</taxon>
        <taxon>Chytridiomycetes</taxon>
        <taxon>Chytridiomycetes incertae sedis</taxon>
        <taxon>Blyttiomyces</taxon>
    </lineage>
</organism>
<evidence type="ECO:0000313" key="2">
    <source>
        <dbReference type="EMBL" id="RKO89169.1"/>
    </source>
</evidence>
<protein>
    <submittedName>
        <fullName evidence="2">Uncharacterized protein</fullName>
    </submittedName>
</protein>
<dbReference type="EMBL" id="KZ996243">
    <property type="protein sequence ID" value="RKO89169.1"/>
    <property type="molecule type" value="Genomic_DNA"/>
</dbReference>
<gene>
    <name evidence="2" type="ORF">BDK51DRAFT_26383</name>
</gene>
<evidence type="ECO:0000313" key="3">
    <source>
        <dbReference type="Proteomes" id="UP000269721"/>
    </source>
</evidence>
<keyword evidence="3" id="KW-1185">Reference proteome</keyword>
<reference evidence="3" key="1">
    <citation type="journal article" date="2018" name="Nat. Microbiol.">
        <title>Leveraging single-cell genomics to expand the fungal tree of life.</title>
        <authorList>
            <person name="Ahrendt S.R."/>
            <person name="Quandt C.A."/>
            <person name="Ciobanu D."/>
            <person name="Clum A."/>
            <person name="Salamov A."/>
            <person name="Andreopoulos B."/>
            <person name="Cheng J.F."/>
            <person name="Woyke T."/>
            <person name="Pelin A."/>
            <person name="Henrissat B."/>
            <person name="Reynolds N.K."/>
            <person name="Benny G.L."/>
            <person name="Smith M.E."/>
            <person name="James T.Y."/>
            <person name="Grigoriev I.V."/>
        </authorList>
    </citation>
    <scope>NUCLEOTIDE SEQUENCE [LARGE SCALE GENOMIC DNA]</scope>
</reference>
<name>A0A4P9W9E2_9FUNG</name>
<accession>A0A4P9W9E2</accession>
<evidence type="ECO:0000256" key="1">
    <source>
        <dbReference type="SAM" id="MobiDB-lite"/>
    </source>
</evidence>
<feature type="region of interest" description="Disordered" evidence="1">
    <location>
        <begin position="180"/>
        <end position="216"/>
    </location>
</feature>
<proteinExistence type="predicted"/>
<sequence length="348" mass="37525">MSGLGKLVPDVVLTPVGELVVAVGKWARHKAVSTHGGCCRVEQGVGNGEWREAMELAGWCTMSQTMWSVRKMFGRWFPTLVWERGGGEDQFWRKLGMKFTTPSASINQPQVNRIFQIHLQPGSISSSTTALQGLDAQARCVCGKSEHELDGEGSGGGPRCIGREIGSAGGVGFVVLGSHSSRDGASCEVRESSRDGVDGEGGSEDRERGHRATSTTTTTCTMKLTNSTPITTSWNPTTTISRYRTSYHNLKNVNREREGCALGAKPTAALDDGRLGHIGRCAQAILLRAEHHLPSEATLEPGKSFRLAPISPTSKDPVQVLVVATKKHFTPTGYAELMNMLLFCNVQS</sequence>
<feature type="compositionally biased region" description="Basic and acidic residues" evidence="1">
    <location>
        <begin position="188"/>
        <end position="210"/>
    </location>
</feature>
<dbReference type="Proteomes" id="UP000269721">
    <property type="component" value="Unassembled WGS sequence"/>
</dbReference>